<dbReference type="EMBL" id="CM023471">
    <property type="protein sequence ID" value="KAH7966594.1"/>
    <property type="molecule type" value="Genomic_DNA"/>
</dbReference>
<gene>
    <name evidence="1" type="ORF">HPB49_017970</name>
</gene>
<accession>A0ACB8DEU1</accession>
<proteinExistence type="predicted"/>
<dbReference type="Proteomes" id="UP000821865">
    <property type="component" value="Chromosome 2"/>
</dbReference>
<comment type="caution">
    <text evidence="1">The sequence shown here is derived from an EMBL/GenBank/DDBJ whole genome shotgun (WGS) entry which is preliminary data.</text>
</comment>
<evidence type="ECO:0000313" key="2">
    <source>
        <dbReference type="Proteomes" id="UP000821865"/>
    </source>
</evidence>
<organism evidence="1 2">
    <name type="scientific">Dermacentor silvarum</name>
    <name type="common">Tick</name>
    <dbReference type="NCBI Taxonomy" id="543639"/>
    <lineage>
        <taxon>Eukaryota</taxon>
        <taxon>Metazoa</taxon>
        <taxon>Ecdysozoa</taxon>
        <taxon>Arthropoda</taxon>
        <taxon>Chelicerata</taxon>
        <taxon>Arachnida</taxon>
        <taxon>Acari</taxon>
        <taxon>Parasitiformes</taxon>
        <taxon>Ixodida</taxon>
        <taxon>Ixodoidea</taxon>
        <taxon>Ixodidae</taxon>
        <taxon>Rhipicephalinae</taxon>
        <taxon>Dermacentor</taxon>
    </lineage>
</organism>
<evidence type="ECO:0000313" key="1">
    <source>
        <dbReference type="EMBL" id="KAH7966594.1"/>
    </source>
</evidence>
<sequence>MDHSVKAMHRKAAFSRLLRGRRFENADLEQLYQRYTFKLQQSSIASVLGLLVTLNVTLASIDLAYRRGSPSLLGLLHLVHGLLFLGAFSFMALRRLEDSALLALCHGALALASTFSLLSMPWSVGDGFWQLRRGGPADGLWELLFVLFLSYTMLPVRTRVALLLGAALCVVHTLCAVFCAHVPPGQDRTVQNGAQRCVFTEARCGALDAPPVPFCPEALAVGNVGE</sequence>
<name>A0ACB8DEU1_DERSI</name>
<protein>
    <submittedName>
        <fullName evidence="1">Uncharacterized protein</fullName>
    </submittedName>
</protein>
<reference evidence="1" key="1">
    <citation type="submission" date="2020-05" db="EMBL/GenBank/DDBJ databases">
        <title>Large-scale comparative analyses of tick genomes elucidate their genetic diversity and vector capacities.</title>
        <authorList>
            <person name="Jia N."/>
            <person name="Wang J."/>
            <person name="Shi W."/>
            <person name="Du L."/>
            <person name="Sun Y."/>
            <person name="Zhan W."/>
            <person name="Jiang J."/>
            <person name="Wang Q."/>
            <person name="Zhang B."/>
            <person name="Ji P."/>
            <person name="Sakyi L.B."/>
            <person name="Cui X."/>
            <person name="Yuan T."/>
            <person name="Jiang B."/>
            <person name="Yang W."/>
            <person name="Lam T.T.-Y."/>
            <person name="Chang Q."/>
            <person name="Ding S."/>
            <person name="Wang X."/>
            <person name="Zhu J."/>
            <person name="Ruan X."/>
            <person name="Zhao L."/>
            <person name="Wei J."/>
            <person name="Que T."/>
            <person name="Du C."/>
            <person name="Cheng J."/>
            <person name="Dai P."/>
            <person name="Han X."/>
            <person name="Huang E."/>
            <person name="Gao Y."/>
            <person name="Liu J."/>
            <person name="Shao H."/>
            <person name="Ye R."/>
            <person name="Li L."/>
            <person name="Wei W."/>
            <person name="Wang X."/>
            <person name="Wang C."/>
            <person name="Yang T."/>
            <person name="Huo Q."/>
            <person name="Li W."/>
            <person name="Guo W."/>
            <person name="Chen H."/>
            <person name="Zhou L."/>
            <person name="Ni X."/>
            <person name="Tian J."/>
            <person name="Zhou Y."/>
            <person name="Sheng Y."/>
            <person name="Liu T."/>
            <person name="Pan Y."/>
            <person name="Xia L."/>
            <person name="Li J."/>
            <person name="Zhao F."/>
            <person name="Cao W."/>
        </authorList>
    </citation>
    <scope>NUCLEOTIDE SEQUENCE</scope>
    <source>
        <strain evidence="1">Dsil-2018</strain>
    </source>
</reference>
<keyword evidence="2" id="KW-1185">Reference proteome</keyword>